<feature type="compositionally biased region" description="Polar residues" evidence="1">
    <location>
        <begin position="1"/>
        <end position="10"/>
    </location>
</feature>
<name>A0A6C0HWI6_9ZZZZ</name>
<feature type="region of interest" description="Disordered" evidence="1">
    <location>
        <begin position="1"/>
        <end position="28"/>
    </location>
</feature>
<dbReference type="EMBL" id="MN740032">
    <property type="protein sequence ID" value="QHT85108.1"/>
    <property type="molecule type" value="Genomic_DNA"/>
</dbReference>
<accession>A0A6C0HWI6</accession>
<proteinExistence type="predicted"/>
<feature type="compositionally biased region" description="Basic and acidic residues" evidence="1">
    <location>
        <begin position="11"/>
        <end position="28"/>
    </location>
</feature>
<evidence type="ECO:0000313" key="2">
    <source>
        <dbReference type="EMBL" id="QHT85108.1"/>
    </source>
</evidence>
<organism evidence="2">
    <name type="scientific">viral metagenome</name>
    <dbReference type="NCBI Taxonomy" id="1070528"/>
    <lineage>
        <taxon>unclassified sequences</taxon>
        <taxon>metagenomes</taxon>
        <taxon>organismal metagenomes</taxon>
    </lineage>
</organism>
<dbReference type="AlphaFoldDB" id="A0A6C0HWI6"/>
<sequence>MLNTISTKIETNTEMKTEKELEREPNKKSDECIELKNIKYKTMLLNGGPAKETKSSNDLTNLDKFLEDNKNNFQNEPWCKLDKTIKTKKLLAYADNYTETHQISGDEKLLLIAFLKDCLDRKKLQRVKDVEYNKLTGEIIEIPALFYTKSTKHFTLKNLEKRISTLKSLPPKKVKTIKNKNQVIAATANAVESDDEDIDIEQTI</sequence>
<reference evidence="2" key="1">
    <citation type="journal article" date="2020" name="Nature">
        <title>Giant virus diversity and host interactions through global metagenomics.</title>
        <authorList>
            <person name="Schulz F."/>
            <person name="Roux S."/>
            <person name="Paez-Espino D."/>
            <person name="Jungbluth S."/>
            <person name="Walsh D.A."/>
            <person name="Denef V.J."/>
            <person name="McMahon K.D."/>
            <person name="Konstantinidis K.T."/>
            <person name="Eloe-Fadrosh E.A."/>
            <person name="Kyrpides N.C."/>
            <person name="Woyke T."/>
        </authorList>
    </citation>
    <scope>NUCLEOTIDE SEQUENCE</scope>
    <source>
        <strain evidence="2">GVMAG-M-3300023184-178</strain>
    </source>
</reference>
<protein>
    <submittedName>
        <fullName evidence="2">Uncharacterized protein</fullName>
    </submittedName>
</protein>
<evidence type="ECO:0000256" key="1">
    <source>
        <dbReference type="SAM" id="MobiDB-lite"/>
    </source>
</evidence>